<dbReference type="EMBL" id="JACOSL010000011">
    <property type="protein sequence ID" value="MBI1755825.1"/>
    <property type="molecule type" value="Genomic_DNA"/>
</dbReference>
<sequence length="120" mass="13955">PLEVLEDDSLLDHAARWETAQLQALGYPELVDFTELGEDLTPKRAAVLGDDPRLAEVAEADDLIQRALKGWEIWACALLEGDDQDLRGFYDRRERTYAHYVERYYRGSWEEALRAWWATK</sequence>
<reference evidence="1" key="1">
    <citation type="submission" date="2020-07" db="EMBL/GenBank/DDBJ databases">
        <title>Huge and variable diversity of episymbiotic CPR bacteria and DPANN archaea in groundwater ecosystems.</title>
        <authorList>
            <person name="He C.Y."/>
            <person name="Keren R."/>
            <person name="Whittaker M."/>
            <person name="Farag I.F."/>
            <person name="Doudna J."/>
            <person name="Cate J.H.D."/>
            <person name="Banfield J.F."/>
        </authorList>
    </citation>
    <scope>NUCLEOTIDE SEQUENCE</scope>
    <source>
        <strain evidence="1">NC_groundwater_17_Pr7_B-0.1um_64_12</strain>
    </source>
</reference>
<dbReference type="Proteomes" id="UP000727962">
    <property type="component" value="Unassembled WGS sequence"/>
</dbReference>
<accession>A0A931LQW9</accession>
<name>A0A931LQW9_FIMGI</name>
<organism evidence="1 2">
    <name type="scientific">Fimbriimonas ginsengisoli</name>
    <dbReference type="NCBI Taxonomy" id="1005039"/>
    <lineage>
        <taxon>Bacteria</taxon>
        <taxon>Bacillati</taxon>
        <taxon>Armatimonadota</taxon>
        <taxon>Fimbriimonadia</taxon>
        <taxon>Fimbriimonadales</taxon>
        <taxon>Fimbriimonadaceae</taxon>
        <taxon>Fimbriimonas</taxon>
    </lineage>
</organism>
<dbReference type="AlphaFoldDB" id="A0A931LQW9"/>
<comment type="caution">
    <text evidence="1">The sequence shown here is derived from an EMBL/GenBank/DDBJ whole genome shotgun (WGS) entry which is preliminary data.</text>
</comment>
<evidence type="ECO:0000313" key="1">
    <source>
        <dbReference type="EMBL" id="MBI1755825.1"/>
    </source>
</evidence>
<gene>
    <name evidence="1" type="ORF">HYR64_01795</name>
</gene>
<feature type="non-terminal residue" evidence="1">
    <location>
        <position position="1"/>
    </location>
</feature>
<proteinExistence type="predicted"/>
<protein>
    <submittedName>
        <fullName evidence="1">Uncharacterized protein</fullName>
    </submittedName>
</protein>
<evidence type="ECO:0000313" key="2">
    <source>
        <dbReference type="Proteomes" id="UP000727962"/>
    </source>
</evidence>